<keyword evidence="2" id="KW-1185">Reference proteome</keyword>
<dbReference type="AlphaFoldDB" id="A0A4Y9S6E9"/>
<accession>A0A4Y9S6E9</accession>
<dbReference type="EMBL" id="SPVF01000196">
    <property type="protein sequence ID" value="TFW16981.1"/>
    <property type="molecule type" value="Genomic_DNA"/>
</dbReference>
<reference evidence="1 2" key="1">
    <citation type="submission" date="2019-03" db="EMBL/GenBank/DDBJ databases">
        <title>Draft Genome Sequence of Massilia arenosa sp. nov., a Novel Massilia Species Isolated from a Sandy-loam Maize Soil.</title>
        <authorList>
            <person name="Raths R."/>
            <person name="Peta V."/>
            <person name="Bucking H."/>
        </authorList>
    </citation>
    <scope>NUCLEOTIDE SEQUENCE [LARGE SCALE GENOMIC DNA]</scope>
    <source>
        <strain evidence="1 2">MC02</strain>
    </source>
</reference>
<sequence>MQPRTDVVRQNDVTEDTQTLLARNQRSAGLARDMSHIQGWGVDLDRKNRPAVPMERTPPRLENVHWDRPEEQPMTVRVFHSPERPGMTPVFGTRQPPKGLSGIMRAAAYKMTENDIRHWLLLLVADRVDMVEGIGEDLMHGRVPNVLGEMGIKAELKHNPQGLVKKAAVTAAVVGLGYYLLSRRRAR</sequence>
<comment type="caution">
    <text evidence="1">The sequence shown here is derived from an EMBL/GenBank/DDBJ whole genome shotgun (WGS) entry which is preliminary data.</text>
</comment>
<dbReference type="Proteomes" id="UP000298438">
    <property type="component" value="Unassembled WGS sequence"/>
</dbReference>
<dbReference type="OrthoDB" id="6021991at2"/>
<protein>
    <submittedName>
        <fullName evidence="1">Uncharacterized protein</fullName>
    </submittedName>
</protein>
<evidence type="ECO:0000313" key="2">
    <source>
        <dbReference type="Proteomes" id="UP000298438"/>
    </source>
</evidence>
<organism evidence="1 2">
    <name type="scientific">Zemynaea arenosa</name>
    <dbReference type="NCBI Taxonomy" id="2561931"/>
    <lineage>
        <taxon>Bacteria</taxon>
        <taxon>Pseudomonadati</taxon>
        <taxon>Pseudomonadota</taxon>
        <taxon>Betaproteobacteria</taxon>
        <taxon>Burkholderiales</taxon>
        <taxon>Oxalobacteraceae</taxon>
        <taxon>Telluria group</taxon>
        <taxon>Zemynaea</taxon>
    </lineage>
</organism>
<gene>
    <name evidence="1" type="ORF">E4L96_15235</name>
</gene>
<proteinExistence type="predicted"/>
<evidence type="ECO:0000313" key="1">
    <source>
        <dbReference type="EMBL" id="TFW16981.1"/>
    </source>
</evidence>
<name>A0A4Y9S6E9_9BURK</name>